<feature type="domain" description="Splicing factor SF3a60 /Prp9 subunit C-terminal" evidence="1">
    <location>
        <begin position="3"/>
        <end position="58"/>
    </location>
</feature>
<proteinExistence type="predicted"/>
<sequence length="58" mass="6675">MESFYDSDSMSGSDSVYEKLKGQLEIETLNKANEEEFEDSEGNVFNRKTYEDLARQGL</sequence>
<name>A0A6A4ZTV7_APHAT</name>
<reference evidence="2 3" key="1">
    <citation type="submission" date="2019-06" db="EMBL/GenBank/DDBJ databases">
        <title>Genomics analysis of Aphanomyces spp. identifies a new class of oomycete effector associated with host adaptation.</title>
        <authorList>
            <person name="Gaulin E."/>
        </authorList>
    </citation>
    <scope>NUCLEOTIDE SEQUENCE [LARGE SCALE GENOMIC DNA]</scope>
    <source>
        <strain evidence="2 3">E</strain>
    </source>
</reference>
<gene>
    <name evidence="2" type="ORF">AaE_010948</name>
</gene>
<dbReference type="InterPro" id="IPR024598">
    <property type="entry name" value="SF3a60/Prp9_C"/>
</dbReference>
<evidence type="ECO:0000313" key="2">
    <source>
        <dbReference type="EMBL" id="KAF0716999.1"/>
    </source>
</evidence>
<dbReference type="GO" id="GO:0000398">
    <property type="term" value="P:mRNA splicing, via spliceosome"/>
    <property type="evidence" value="ECO:0007669"/>
    <property type="project" value="InterPro"/>
</dbReference>
<dbReference type="GO" id="GO:0003723">
    <property type="term" value="F:RNA binding"/>
    <property type="evidence" value="ECO:0007669"/>
    <property type="project" value="InterPro"/>
</dbReference>
<organism evidence="2 3">
    <name type="scientific">Aphanomyces astaci</name>
    <name type="common">Crayfish plague agent</name>
    <dbReference type="NCBI Taxonomy" id="112090"/>
    <lineage>
        <taxon>Eukaryota</taxon>
        <taxon>Sar</taxon>
        <taxon>Stramenopiles</taxon>
        <taxon>Oomycota</taxon>
        <taxon>Saprolegniomycetes</taxon>
        <taxon>Saprolegniales</taxon>
        <taxon>Verrucalvaceae</taxon>
        <taxon>Aphanomyces</taxon>
    </lineage>
</organism>
<dbReference type="EMBL" id="VJMI01016744">
    <property type="protein sequence ID" value="KAF0716999.1"/>
    <property type="molecule type" value="Genomic_DNA"/>
</dbReference>
<dbReference type="VEuPathDB" id="FungiDB:H257_02803"/>
<accession>A0A6A4ZTV7</accession>
<comment type="caution">
    <text evidence="2">The sequence shown here is derived from an EMBL/GenBank/DDBJ whole genome shotgun (WGS) entry which is preliminary data.</text>
</comment>
<feature type="non-terminal residue" evidence="2">
    <location>
        <position position="58"/>
    </location>
</feature>
<dbReference type="Pfam" id="PF11931">
    <property type="entry name" value="SF3a60_Prp9_C"/>
    <property type="match status" value="1"/>
</dbReference>
<evidence type="ECO:0000259" key="1">
    <source>
        <dbReference type="Pfam" id="PF11931"/>
    </source>
</evidence>
<dbReference type="GO" id="GO:0005681">
    <property type="term" value="C:spliceosomal complex"/>
    <property type="evidence" value="ECO:0007669"/>
    <property type="project" value="InterPro"/>
</dbReference>
<evidence type="ECO:0000313" key="3">
    <source>
        <dbReference type="Proteomes" id="UP000469452"/>
    </source>
</evidence>
<dbReference type="Proteomes" id="UP000469452">
    <property type="component" value="Unassembled WGS sequence"/>
</dbReference>
<dbReference type="AlphaFoldDB" id="A0A6A4ZTV7"/>
<protein>
    <recommendedName>
        <fullName evidence="1">Splicing factor SF3a60 /Prp9 subunit C-terminal domain-containing protein</fullName>
    </recommendedName>
</protein>